<reference evidence="2 3" key="1">
    <citation type="submission" date="2019-03" db="EMBL/GenBank/DDBJ databases">
        <title>Ramlibacter sp. 18x22-1, whole genome shotgun sequence.</title>
        <authorList>
            <person name="Zhang X."/>
            <person name="Feng G."/>
            <person name="Zhu H."/>
        </authorList>
    </citation>
    <scope>NUCLEOTIDE SEQUENCE [LARGE SCALE GENOMIC DNA]</scope>
    <source>
        <strain evidence="2 3">18x22-1</strain>
    </source>
</reference>
<dbReference type="EMBL" id="SMLK01000001">
    <property type="protein sequence ID" value="TFZ08725.1"/>
    <property type="molecule type" value="Genomic_DNA"/>
</dbReference>
<accession>A0A4Z0CE98</accession>
<evidence type="ECO:0000256" key="1">
    <source>
        <dbReference type="SAM" id="Phobius"/>
    </source>
</evidence>
<dbReference type="RefSeq" id="WP_135248771.1">
    <property type="nucleotide sequence ID" value="NZ_SMLK01000001.1"/>
</dbReference>
<sequence length="140" mass="14754">MARSSRHPSRRSAQRGVALIEALVGILLFAIGILGLVGLQASMTKAQTTAKARGDAAYLANEVVSRMWLDRANMGNYTTTPATVCTNTTCAAWVNKVATTLPVGQASITATPSTGSVQLTITWSPPSEGTRTYVLNTSIK</sequence>
<keyword evidence="3" id="KW-1185">Reference proteome</keyword>
<dbReference type="AlphaFoldDB" id="A0A4Z0CE98"/>
<protein>
    <submittedName>
        <fullName evidence="2">Pilus assembly protein PilV</fullName>
    </submittedName>
</protein>
<evidence type="ECO:0000313" key="2">
    <source>
        <dbReference type="EMBL" id="TFZ08725.1"/>
    </source>
</evidence>
<proteinExistence type="predicted"/>
<keyword evidence="1" id="KW-1133">Transmembrane helix</keyword>
<evidence type="ECO:0000313" key="3">
    <source>
        <dbReference type="Proteomes" id="UP000297839"/>
    </source>
</evidence>
<name>A0A4Z0CE98_9BURK</name>
<keyword evidence="1" id="KW-0472">Membrane</keyword>
<comment type="caution">
    <text evidence="2">The sequence shown here is derived from an EMBL/GenBank/DDBJ whole genome shotgun (WGS) entry which is preliminary data.</text>
</comment>
<dbReference type="Proteomes" id="UP000297839">
    <property type="component" value="Unassembled WGS sequence"/>
</dbReference>
<organism evidence="2 3">
    <name type="scientific">Ramlibacter humi</name>
    <dbReference type="NCBI Taxonomy" id="2530451"/>
    <lineage>
        <taxon>Bacteria</taxon>
        <taxon>Pseudomonadati</taxon>
        <taxon>Pseudomonadota</taxon>
        <taxon>Betaproteobacteria</taxon>
        <taxon>Burkholderiales</taxon>
        <taxon>Comamonadaceae</taxon>
        <taxon>Ramlibacter</taxon>
    </lineage>
</organism>
<dbReference type="OrthoDB" id="193195at2"/>
<gene>
    <name evidence="2" type="ORF">EZ216_06145</name>
</gene>
<keyword evidence="1" id="KW-0812">Transmembrane</keyword>
<feature type="transmembrane region" description="Helical" evidence="1">
    <location>
        <begin position="16"/>
        <end position="39"/>
    </location>
</feature>